<dbReference type="InterPro" id="IPR013766">
    <property type="entry name" value="Thioredoxin_domain"/>
</dbReference>
<keyword evidence="2" id="KW-0201">Cytochrome c-type biogenesis</keyword>
<dbReference type="PROSITE" id="PS00194">
    <property type="entry name" value="THIOREDOXIN_1"/>
    <property type="match status" value="1"/>
</dbReference>
<evidence type="ECO:0000259" key="5">
    <source>
        <dbReference type="PROSITE" id="PS51352"/>
    </source>
</evidence>
<evidence type="ECO:0000256" key="4">
    <source>
        <dbReference type="SAM" id="Phobius"/>
    </source>
</evidence>
<dbReference type="EMBL" id="JBEPSH010000008">
    <property type="protein sequence ID" value="MET4579206.1"/>
    <property type="molecule type" value="Genomic_DNA"/>
</dbReference>
<sequence length="185" mass="20325">MSDPTPNEAAPANDRRRWLLAGAVGVGAAVAGAGLAWQRFQPHEQTPDNFWELSFPSHLEGAAPLLLAQFKGKPLLVNFWATWCPPCVEELPLLNRFYNENKANGWQMVGLAVDKVEPVKRFLTQRPLDFPVGMAGMEGTDLARSLGNEAGGLPFTVVFGAEGRVVQRKIGQVHEPDLKAWLKKV</sequence>
<organism evidence="6 7">
    <name type="scientific">Ottowia thiooxydans</name>
    <dbReference type="NCBI Taxonomy" id="219182"/>
    <lineage>
        <taxon>Bacteria</taxon>
        <taxon>Pseudomonadati</taxon>
        <taxon>Pseudomonadota</taxon>
        <taxon>Betaproteobacteria</taxon>
        <taxon>Burkholderiales</taxon>
        <taxon>Comamonadaceae</taxon>
        <taxon>Ottowia</taxon>
    </lineage>
</organism>
<dbReference type="Proteomes" id="UP001549320">
    <property type="component" value="Unassembled WGS sequence"/>
</dbReference>
<evidence type="ECO:0000256" key="1">
    <source>
        <dbReference type="ARBA" id="ARBA00004196"/>
    </source>
</evidence>
<dbReference type="InterPro" id="IPR050553">
    <property type="entry name" value="Thioredoxin_ResA/DsbE_sf"/>
</dbReference>
<evidence type="ECO:0000256" key="3">
    <source>
        <dbReference type="ARBA" id="ARBA00023284"/>
    </source>
</evidence>
<name>A0ABV2QDU8_9BURK</name>
<keyword evidence="3" id="KW-0676">Redox-active center</keyword>
<proteinExistence type="predicted"/>
<comment type="caution">
    <text evidence="6">The sequence shown here is derived from an EMBL/GenBank/DDBJ whole genome shotgun (WGS) entry which is preliminary data.</text>
</comment>
<keyword evidence="6" id="KW-0413">Isomerase</keyword>
<dbReference type="PROSITE" id="PS51352">
    <property type="entry name" value="THIOREDOXIN_2"/>
    <property type="match status" value="1"/>
</dbReference>
<dbReference type="InterPro" id="IPR013740">
    <property type="entry name" value="Redoxin"/>
</dbReference>
<dbReference type="InterPro" id="IPR017937">
    <property type="entry name" value="Thioredoxin_CS"/>
</dbReference>
<feature type="transmembrane region" description="Helical" evidence="4">
    <location>
        <begin position="18"/>
        <end position="37"/>
    </location>
</feature>
<gene>
    <name evidence="6" type="ORF">ABIE13_004329</name>
</gene>
<dbReference type="InterPro" id="IPR036249">
    <property type="entry name" value="Thioredoxin-like_sf"/>
</dbReference>
<dbReference type="Pfam" id="PF08534">
    <property type="entry name" value="Redoxin"/>
    <property type="match status" value="1"/>
</dbReference>
<dbReference type="CDD" id="cd02966">
    <property type="entry name" value="TlpA_like_family"/>
    <property type="match status" value="1"/>
</dbReference>
<keyword evidence="4" id="KW-0472">Membrane</keyword>
<dbReference type="Gene3D" id="3.40.30.10">
    <property type="entry name" value="Glutaredoxin"/>
    <property type="match status" value="1"/>
</dbReference>
<dbReference type="GO" id="GO:0016853">
    <property type="term" value="F:isomerase activity"/>
    <property type="evidence" value="ECO:0007669"/>
    <property type="project" value="UniProtKB-KW"/>
</dbReference>
<evidence type="ECO:0000256" key="2">
    <source>
        <dbReference type="ARBA" id="ARBA00022748"/>
    </source>
</evidence>
<keyword evidence="7" id="KW-1185">Reference proteome</keyword>
<feature type="domain" description="Thioredoxin" evidence="5">
    <location>
        <begin position="44"/>
        <end position="185"/>
    </location>
</feature>
<dbReference type="RefSeq" id="WP_354447069.1">
    <property type="nucleotide sequence ID" value="NZ_JBEPSH010000008.1"/>
</dbReference>
<dbReference type="SUPFAM" id="SSF52833">
    <property type="entry name" value="Thioredoxin-like"/>
    <property type="match status" value="1"/>
</dbReference>
<accession>A0ABV2QDU8</accession>
<dbReference type="PANTHER" id="PTHR42852">
    <property type="entry name" value="THIOL:DISULFIDE INTERCHANGE PROTEIN DSBE"/>
    <property type="match status" value="1"/>
</dbReference>
<keyword evidence="4" id="KW-1133">Transmembrane helix</keyword>
<comment type="subcellular location">
    <subcellularLocation>
        <location evidence="1">Cell envelope</location>
    </subcellularLocation>
</comment>
<reference evidence="6 7" key="1">
    <citation type="submission" date="2024-06" db="EMBL/GenBank/DDBJ databases">
        <title>Sorghum-associated microbial communities from plants grown in Nebraska, USA.</title>
        <authorList>
            <person name="Schachtman D."/>
        </authorList>
    </citation>
    <scope>NUCLEOTIDE SEQUENCE [LARGE SCALE GENOMIC DNA]</scope>
    <source>
        <strain evidence="6 7">2709</strain>
    </source>
</reference>
<dbReference type="InterPro" id="IPR006311">
    <property type="entry name" value="TAT_signal"/>
</dbReference>
<evidence type="ECO:0000313" key="7">
    <source>
        <dbReference type="Proteomes" id="UP001549320"/>
    </source>
</evidence>
<dbReference type="PANTHER" id="PTHR42852:SF13">
    <property type="entry name" value="PROTEIN DIPZ"/>
    <property type="match status" value="1"/>
</dbReference>
<keyword evidence="4" id="KW-0812">Transmembrane</keyword>
<evidence type="ECO:0000313" key="6">
    <source>
        <dbReference type="EMBL" id="MET4579206.1"/>
    </source>
</evidence>
<dbReference type="PROSITE" id="PS51318">
    <property type="entry name" value="TAT"/>
    <property type="match status" value="1"/>
</dbReference>
<protein>
    <submittedName>
        <fullName evidence="6">Thiol-disulfide isomerase/thioredoxin</fullName>
    </submittedName>
</protein>